<comment type="caution">
    <text evidence="1">The sequence shown here is derived from an EMBL/GenBank/DDBJ whole genome shotgun (WGS) entry which is preliminary data.</text>
</comment>
<proteinExistence type="predicted"/>
<organism evidence="1 2">
    <name type="scientific">Candidatus Falkowbacteria bacterium HGW-Falkowbacteria-2</name>
    <dbReference type="NCBI Taxonomy" id="2013769"/>
    <lineage>
        <taxon>Bacteria</taxon>
        <taxon>Candidatus Falkowiibacteriota</taxon>
    </lineage>
</organism>
<gene>
    <name evidence="1" type="ORF">CVU83_03570</name>
</gene>
<dbReference type="EMBL" id="PHAH01000060">
    <property type="protein sequence ID" value="PKM86985.1"/>
    <property type="molecule type" value="Genomic_DNA"/>
</dbReference>
<protein>
    <submittedName>
        <fullName evidence="1">Uncharacterized protein</fullName>
    </submittedName>
</protein>
<accession>A0A2N2DWY4</accession>
<sequence>MKTLLLGSIRKIPRHELSKKNVNKQIEQKVQAPYEWPKGVTHHACTQCGTVKEIDLKHAQKLLPLAKKSATLIDEISRYYFTVSFCSYCREKPVKVNLVERKKTQNETTH</sequence>
<dbReference type="AlphaFoldDB" id="A0A2N2DWY4"/>
<reference evidence="1 2" key="1">
    <citation type="journal article" date="2017" name="ISME J.">
        <title>Potential for microbial H2 and metal transformations associated with novel bacteria and archaea in deep terrestrial subsurface sediments.</title>
        <authorList>
            <person name="Hernsdorf A.W."/>
            <person name="Amano Y."/>
            <person name="Miyakawa K."/>
            <person name="Ise K."/>
            <person name="Suzuki Y."/>
            <person name="Anantharaman K."/>
            <person name="Probst A."/>
            <person name="Burstein D."/>
            <person name="Thomas B.C."/>
            <person name="Banfield J.F."/>
        </authorList>
    </citation>
    <scope>NUCLEOTIDE SEQUENCE [LARGE SCALE GENOMIC DNA]</scope>
    <source>
        <strain evidence="1">HGW-Falkowbacteria-2</strain>
    </source>
</reference>
<name>A0A2N2DWY4_9BACT</name>
<evidence type="ECO:0000313" key="1">
    <source>
        <dbReference type="EMBL" id="PKM86985.1"/>
    </source>
</evidence>
<evidence type="ECO:0000313" key="2">
    <source>
        <dbReference type="Proteomes" id="UP000233325"/>
    </source>
</evidence>
<dbReference type="Proteomes" id="UP000233325">
    <property type="component" value="Unassembled WGS sequence"/>
</dbReference>